<feature type="compositionally biased region" description="Polar residues" evidence="12">
    <location>
        <begin position="1085"/>
        <end position="1149"/>
    </location>
</feature>
<dbReference type="Pfam" id="PF01094">
    <property type="entry name" value="ANF_receptor"/>
    <property type="match status" value="1"/>
</dbReference>
<dbReference type="PRINTS" id="PR00248">
    <property type="entry name" value="GPCRMGR"/>
</dbReference>
<feature type="transmembrane region" description="Helical" evidence="13">
    <location>
        <begin position="893"/>
        <end position="914"/>
    </location>
</feature>
<feature type="transmembrane region" description="Helical" evidence="13">
    <location>
        <begin position="733"/>
        <end position="756"/>
    </location>
</feature>
<feature type="compositionally biased region" description="Polar residues" evidence="12">
    <location>
        <begin position="1187"/>
        <end position="1223"/>
    </location>
</feature>
<dbReference type="InterPro" id="IPR011500">
    <property type="entry name" value="GPCR_3_9-Cys_dom"/>
</dbReference>
<dbReference type="InterPro" id="IPR017979">
    <property type="entry name" value="GPCR_3_CS"/>
</dbReference>
<dbReference type="EMBL" id="HBUF01049604">
    <property type="protein sequence ID" value="CAG6621224.1"/>
    <property type="molecule type" value="Transcribed_RNA"/>
</dbReference>
<evidence type="ECO:0000259" key="15">
    <source>
        <dbReference type="PROSITE" id="PS50259"/>
    </source>
</evidence>
<dbReference type="Pfam" id="PF07562">
    <property type="entry name" value="NCD3G"/>
    <property type="match status" value="1"/>
</dbReference>
<dbReference type="PRINTS" id="PR00593">
    <property type="entry name" value="MTABOTROPICR"/>
</dbReference>
<feature type="transmembrane region" description="Helical" evidence="13">
    <location>
        <begin position="803"/>
        <end position="824"/>
    </location>
</feature>
<evidence type="ECO:0000256" key="10">
    <source>
        <dbReference type="ARBA" id="ARBA00023224"/>
    </source>
</evidence>
<feature type="region of interest" description="Disordered" evidence="12">
    <location>
        <begin position="1177"/>
        <end position="1223"/>
    </location>
</feature>
<evidence type="ECO:0000256" key="3">
    <source>
        <dbReference type="ARBA" id="ARBA00022475"/>
    </source>
</evidence>
<dbReference type="FunFam" id="2.10.50.30:FF:000001">
    <property type="entry name" value="metabotropic glutamate receptor 1"/>
    <property type="match status" value="1"/>
</dbReference>
<evidence type="ECO:0000256" key="5">
    <source>
        <dbReference type="ARBA" id="ARBA00022989"/>
    </source>
</evidence>
<keyword evidence="10" id="KW-0807">Transducer</keyword>
<feature type="transmembrane region" description="Helical" evidence="13">
    <location>
        <begin position="926"/>
        <end position="946"/>
    </location>
</feature>
<keyword evidence="3" id="KW-1003">Cell membrane</keyword>
<keyword evidence="7 13" id="KW-0472">Membrane</keyword>
<dbReference type="CDD" id="cd15045">
    <property type="entry name" value="7tmC_mGluRs"/>
    <property type="match status" value="1"/>
</dbReference>
<feature type="transmembrane region" description="Helical" evidence="13">
    <location>
        <begin position="845"/>
        <end position="866"/>
    </location>
</feature>
<keyword evidence="8 16" id="KW-0675">Receptor</keyword>
<dbReference type="GO" id="GO:0005886">
    <property type="term" value="C:plasma membrane"/>
    <property type="evidence" value="ECO:0007669"/>
    <property type="project" value="UniProtKB-SubCell"/>
</dbReference>
<evidence type="ECO:0000256" key="1">
    <source>
        <dbReference type="ARBA" id="ARBA00004651"/>
    </source>
</evidence>
<comment type="subcellular location">
    <subcellularLocation>
        <location evidence="1">Cell membrane</location>
        <topology evidence="1">Multi-pass membrane protein</topology>
    </subcellularLocation>
</comment>
<evidence type="ECO:0000256" key="11">
    <source>
        <dbReference type="ARBA" id="ARBA00054813"/>
    </source>
</evidence>
<dbReference type="PROSITE" id="PS50259">
    <property type="entry name" value="G_PROTEIN_RECEP_F3_4"/>
    <property type="match status" value="1"/>
</dbReference>
<dbReference type="InterPro" id="IPR038550">
    <property type="entry name" value="GPCR_3_9-Cys_sf"/>
</dbReference>
<comment type="similarity">
    <text evidence="2">Belongs to the G-protein coupled receptor 3 family.</text>
</comment>
<organism evidence="16">
    <name type="scientific">Cacopsylla melanoneura</name>
    <dbReference type="NCBI Taxonomy" id="428564"/>
    <lineage>
        <taxon>Eukaryota</taxon>
        <taxon>Metazoa</taxon>
        <taxon>Ecdysozoa</taxon>
        <taxon>Arthropoda</taxon>
        <taxon>Hexapoda</taxon>
        <taxon>Insecta</taxon>
        <taxon>Pterygota</taxon>
        <taxon>Neoptera</taxon>
        <taxon>Paraneoptera</taxon>
        <taxon>Hemiptera</taxon>
        <taxon>Sternorrhyncha</taxon>
        <taxon>Psylloidea</taxon>
        <taxon>Psyllidae</taxon>
        <taxon>Psyllinae</taxon>
        <taxon>Cacopsylla</taxon>
    </lineage>
</organism>
<keyword evidence="9" id="KW-0325">Glycoprotein</keyword>
<feature type="domain" description="G-protein coupled receptors family 3 profile" evidence="15">
    <location>
        <begin position="733"/>
        <end position="998"/>
    </location>
</feature>
<feature type="chain" id="PRO_5033956344" evidence="14">
    <location>
        <begin position="18"/>
        <end position="1223"/>
    </location>
</feature>
<reference evidence="16" key="1">
    <citation type="submission" date="2021-05" db="EMBL/GenBank/DDBJ databases">
        <authorList>
            <person name="Alioto T."/>
            <person name="Alioto T."/>
            <person name="Gomez Garrido J."/>
        </authorList>
    </citation>
    <scope>NUCLEOTIDE SEQUENCE</scope>
</reference>
<keyword evidence="6" id="KW-0297">G-protein coupled receptor</keyword>
<evidence type="ECO:0000256" key="8">
    <source>
        <dbReference type="ARBA" id="ARBA00023170"/>
    </source>
</evidence>
<evidence type="ECO:0000256" key="13">
    <source>
        <dbReference type="SAM" id="Phobius"/>
    </source>
</evidence>
<dbReference type="EMBL" id="HBUF01221617">
    <property type="protein sequence ID" value="CAG6669663.1"/>
    <property type="molecule type" value="Transcribed_RNA"/>
</dbReference>
<dbReference type="EMBL" id="HBUF01049603">
    <property type="protein sequence ID" value="CAG6621223.1"/>
    <property type="molecule type" value="Transcribed_RNA"/>
</dbReference>
<dbReference type="InterPro" id="IPR000162">
    <property type="entry name" value="GPCR_3_mtglu_rcpt"/>
</dbReference>
<evidence type="ECO:0000256" key="14">
    <source>
        <dbReference type="SAM" id="SignalP"/>
    </source>
</evidence>
<sequence>MLLGSIALICTVIVVYRAMLSTCTHHKPTPITRPKHLSHRWELHPKDNHQSLVFHEANFHCSHDTYSLRKPQTKSLHKARYECFTKHVKRKKQSNHRKKARLKEYGWKSDTGGKVRRKKHLSSSNTVNNVVQKPNNISYSIILDDHINSKEYIKWDNGSFTMTTNHLEESFLSQGEDAVDTVWPVKNVAVVEGDVVVGGLMMVHSRSEKIKCGPVMAQGGIQALETMLYTLDVINSKKDKKITIGAHILDDCDTDTYGLEMALDFIKGSISNIDDTDYHCNKTQVRKVISGVVGAASSVTSIQVANLLRLFKIPQVSFFSTSPELSNKQRFEYFTRTIPSDHYQVKAMVEIVKKLKWSYVSIIYEESNYGIKAFEELEVLLGKSNICIAVKEKLVKDSGVAEEIAYDDIVLKLMTKPRARGVIVFGSDQEVAGVMRAVKRLNATGSFSWVGSDGWSARGLVSDGSEAEVEGTLSLQPQANPVRGFDEYFLNLTVENNRRNPWFVEFWEDHFRCKYPNSSRTPYNAHYTKECTTREKLTRESLAFEKQLQFVSDAVMAFSIALNHMHAELCHGKIGLCESMRPTKGPELLKYLRKVSFQGLSGDHFKFDKDGDGPARYNIIHFKQTSPGVYQWVQVGEYLEGELRLNTSAIQFKITHPSPPESVCSLPCDIGQAKKYVEGESCCWHCFNCSQYQIRMPYDETQCMTCPEGTKPDHLRVRCLEIPSMFIQITSTWAIGAMALSSTGILMTLLIVGVFVRHNNTPVVKAAGRELSYVLLFGILLCYLVTFVLVLKPSDVVCAIQRFGAGFCFTVVYAALLTKTNRISRIFNAGKRTAKRPSFITPKSQLIICGGLVSVQVLINGVWMLVSPPRAIHHYPSREDNILVCSSFINASYMIAFGYPILLIVVCTVYAILTRNIPEAFNESKHIGFTMYTTCVIWLAFVPLYFGTGNHMPLRITTMSVTISLSASVTVACLFSPKLYIILLRPDRNVRTSMMMTYRYSGGTAKTTTSVSMMAAAMAVTGGTNAQISQQLNNAVNQKVLELELNTLKNNNCAKSPLLITRSTQTLDEDQNETTPTSEDPAVYTPNSSNQEGIALPNNSETASLVNPSNTEAPSIPNSFNHQVPSFHNTSNNEVPSNCPSTPTSNQLDSIPHPHSPSYPSAAVFKTSPTLSTLPSPHNHHNLAIHSPSNHRSSTPFTQATPSLPSSTANGGTRLTNESTTSL</sequence>
<dbReference type="GO" id="GO:0004930">
    <property type="term" value="F:G protein-coupled receptor activity"/>
    <property type="evidence" value="ECO:0007669"/>
    <property type="project" value="UniProtKB-KW"/>
</dbReference>
<keyword evidence="4 13" id="KW-0812">Transmembrane</keyword>
<dbReference type="Gene3D" id="3.40.50.2300">
    <property type="match status" value="2"/>
</dbReference>
<keyword evidence="5 13" id="KW-1133">Transmembrane helix</keyword>
<protein>
    <submittedName>
        <fullName evidence="16">Metabotropic glutamate receptor</fullName>
    </submittedName>
</protein>
<name>A0A8D8WSL1_9HEMI</name>
<dbReference type="InterPro" id="IPR028082">
    <property type="entry name" value="Peripla_BP_I"/>
</dbReference>
<dbReference type="PROSITE" id="PS00981">
    <property type="entry name" value="G_PROTEIN_RECEP_F3_3"/>
    <property type="match status" value="1"/>
</dbReference>
<dbReference type="FunFam" id="3.40.50.2300:FF:000145">
    <property type="entry name" value="Glutamate receptor, metabotropic"/>
    <property type="match status" value="1"/>
</dbReference>
<dbReference type="FunFam" id="3.40.50.2300:FF:000681">
    <property type="entry name" value="Metabotropic glutamate receptor-like Protein"/>
    <property type="match status" value="1"/>
</dbReference>
<comment type="function">
    <text evidence="11">G-protein coupled receptor for glutamate. Ligand binding causes a conformation change that triggers signaling via guanine nucleotide-binding proteins (G proteins) and modulates the activity of down-stream effectors.</text>
</comment>
<feature type="signal peptide" evidence="14">
    <location>
        <begin position="1"/>
        <end position="17"/>
    </location>
</feature>
<keyword evidence="14" id="KW-0732">Signal</keyword>
<evidence type="ECO:0000256" key="7">
    <source>
        <dbReference type="ARBA" id="ARBA00023136"/>
    </source>
</evidence>
<evidence type="ECO:0000256" key="9">
    <source>
        <dbReference type="ARBA" id="ARBA00023180"/>
    </source>
</evidence>
<dbReference type="InterPro" id="IPR000337">
    <property type="entry name" value="GPCR_3"/>
</dbReference>
<feature type="region of interest" description="Disordered" evidence="12">
    <location>
        <begin position="1062"/>
        <end position="1158"/>
    </location>
</feature>
<evidence type="ECO:0000313" key="16">
    <source>
        <dbReference type="EMBL" id="CAG6669663.1"/>
    </source>
</evidence>
<evidence type="ECO:0000256" key="4">
    <source>
        <dbReference type="ARBA" id="ARBA00022692"/>
    </source>
</evidence>
<dbReference type="InterPro" id="IPR017978">
    <property type="entry name" value="GPCR_3_C"/>
</dbReference>
<dbReference type="SUPFAM" id="SSF53822">
    <property type="entry name" value="Periplasmic binding protein-like I"/>
    <property type="match status" value="1"/>
</dbReference>
<dbReference type="InterPro" id="IPR050726">
    <property type="entry name" value="mGluR"/>
</dbReference>
<feature type="transmembrane region" description="Helical" evidence="13">
    <location>
        <begin position="958"/>
        <end position="984"/>
    </location>
</feature>
<dbReference type="AlphaFoldDB" id="A0A8D8WSL1"/>
<evidence type="ECO:0000256" key="6">
    <source>
        <dbReference type="ARBA" id="ARBA00023040"/>
    </source>
</evidence>
<evidence type="ECO:0000256" key="2">
    <source>
        <dbReference type="ARBA" id="ARBA00007242"/>
    </source>
</evidence>
<proteinExistence type="inferred from homology"/>
<dbReference type="CDD" id="cd06362">
    <property type="entry name" value="PBP1_mGluR"/>
    <property type="match status" value="1"/>
</dbReference>
<feature type="transmembrane region" description="Helical" evidence="13">
    <location>
        <begin position="771"/>
        <end position="791"/>
    </location>
</feature>
<dbReference type="Pfam" id="PF00003">
    <property type="entry name" value="7tm_3"/>
    <property type="match status" value="1"/>
</dbReference>
<accession>A0A8D8WSL1</accession>
<evidence type="ECO:0000256" key="12">
    <source>
        <dbReference type="SAM" id="MobiDB-lite"/>
    </source>
</evidence>
<dbReference type="EMBL" id="HBUF01221616">
    <property type="protein sequence ID" value="CAG6669662.1"/>
    <property type="molecule type" value="Transcribed_RNA"/>
</dbReference>
<dbReference type="InterPro" id="IPR001828">
    <property type="entry name" value="ANF_lig-bd_rcpt"/>
</dbReference>
<dbReference type="PANTHER" id="PTHR24060">
    <property type="entry name" value="METABOTROPIC GLUTAMATE RECEPTOR"/>
    <property type="match status" value="1"/>
</dbReference>
<dbReference type="Gene3D" id="2.10.50.30">
    <property type="entry name" value="GPCR, family 3, nine cysteines domain"/>
    <property type="match status" value="1"/>
</dbReference>